<dbReference type="RefSeq" id="WP_066190612.1">
    <property type="nucleotide sequence ID" value="NZ_JARMMB010000032.1"/>
</dbReference>
<organism evidence="1 2">
    <name type="scientific">Cytobacillus horneckiae</name>
    <dbReference type="NCBI Taxonomy" id="549687"/>
    <lineage>
        <taxon>Bacteria</taxon>
        <taxon>Bacillati</taxon>
        <taxon>Bacillota</taxon>
        <taxon>Bacilli</taxon>
        <taxon>Bacillales</taxon>
        <taxon>Bacillaceae</taxon>
        <taxon>Cytobacillus</taxon>
    </lineage>
</organism>
<dbReference type="AlphaFoldDB" id="A0A2N0ZE97"/>
<gene>
    <name evidence="1" type="ORF">CWS20_17240</name>
</gene>
<accession>A0A2N0ZE97</accession>
<evidence type="ECO:0000313" key="1">
    <source>
        <dbReference type="EMBL" id="PKG27834.1"/>
    </source>
</evidence>
<dbReference type="EMBL" id="PISD01000036">
    <property type="protein sequence ID" value="PKG27834.1"/>
    <property type="molecule type" value="Genomic_DNA"/>
</dbReference>
<sequence>MRIRPKKTNNVAIPVNIYKGEALIRECNSIQEAAHFFKEETNAKKKNWSAINRGIWEGESYSINGATYHFMTDEVLVQEKSNKYTKHDAK</sequence>
<name>A0A2N0ZE97_9BACI</name>
<proteinExistence type="predicted"/>
<evidence type="ECO:0000313" key="2">
    <source>
        <dbReference type="Proteomes" id="UP000233343"/>
    </source>
</evidence>
<reference evidence="1 2" key="1">
    <citation type="journal article" date="2010" name="Int. J. Syst. Evol. Microbiol.">
        <title>Bacillus horneckiae sp. nov., isolated from a spacecraft-assembly clean room.</title>
        <authorList>
            <person name="Vaishampayan P."/>
            <person name="Probst A."/>
            <person name="Krishnamurthi S."/>
            <person name="Ghosh S."/>
            <person name="Osman S."/>
            <person name="McDowall A."/>
            <person name="Ruckmani A."/>
            <person name="Mayilraj S."/>
            <person name="Venkateswaran K."/>
        </authorList>
    </citation>
    <scope>NUCLEOTIDE SEQUENCE [LARGE SCALE GENOMIC DNA]</scope>
    <source>
        <strain evidence="2">1PO1SC</strain>
    </source>
</reference>
<protein>
    <submittedName>
        <fullName evidence="1">Uncharacterized protein</fullName>
    </submittedName>
</protein>
<comment type="caution">
    <text evidence="1">The sequence shown here is derived from an EMBL/GenBank/DDBJ whole genome shotgun (WGS) entry which is preliminary data.</text>
</comment>
<dbReference type="Proteomes" id="UP000233343">
    <property type="component" value="Unassembled WGS sequence"/>
</dbReference>
<keyword evidence="2" id="KW-1185">Reference proteome</keyword>